<dbReference type="PANTHER" id="PTHR43133">
    <property type="entry name" value="RNA POLYMERASE ECF-TYPE SIGMA FACTO"/>
    <property type="match status" value="1"/>
</dbReference>
<dbReference type="InterPro" id="IPR013325">
    <property type="entry name" value="RNA_pol_sigma_r2"/>
</dbReference>
<dbReference type="Gene3D" id="1.10.1740.10">
    <property type="match status" value="1"/>
</dbReference>
<dbReference type="InterPro" id="IPR036388">
    <property type="entry name" value="WH-like_DNA-bd_sf"/>
</dbReference>
<keyword evidence="4" id="KW-0804">Transcription</keyword>
<dbReference type="GO" id="GO:0016987">
    <property type="term" value="F:sigma factor activity"/>
    <property type="evidence" value="ECO:0007669"/>
    <property type="project" value="UniProtKB-KW"/>
</dbReference>
<dbReference type="InterPro" id="IPR007627">
    <property type="entry name" value="RNA_pol_sigma70_r2"/>
</dbReference>
<dbReference type="SUPFAM" id="SSF88659">
    <property type="entry name" value="Sigma3 and sigma4 domains of RNA polymerase sigma factors"/>
    <property type="match status" value="1"/>
</dbReference>
<dbReference type="PATRIC" id="fig|1126833.4.peg.3565"/>
<dbReference type="SUPFAM" id="SSF88946">
    <property type="entry name" value="Sigma2 domain of RNA polymerase sigma factors"/>
    <property type="match status" value="1"/>
</dbReference>
<dbReference type="AlphaFoldDB" id="A0A0D5NR39"/>
<dbReference type="PANTHER" id="PTHR43133:SF60">
    <property type="entry name" value="RNA POLYMERASE SIGMA FACTOR SIGV"/>
    <property type="match status" value="1"/>
</dbReference>
<dbReference type="STRING" id="1126833.VN24_16285"/>
<name>A0A0D5NR39_9BACL</name>
<accession>A0A0D5NR39</accession>
<evidence type="ECO:0000259" key="6">
    <source>
        <dbReference type="Pfam" id="PF08281"/>
    </source>
</evidence>
<dbReference type="NCBIfam" id="TIGR02937">
    <property type="entry name" value="sigma70-ECF"/>
    <property type="match status" value="1"/>
</dbReference>
<dbReference type="Gene3D" id="1.10.10.10">
    <property type="entry name" value="Winged helix-like DNA-binding domain superfamily/Winged helix DNA-binding domain"/>
    <property type="match status" value="1"/>
</dbReference>
<dbReference type="InterPro" id="IPR013249">
    <property type="entry name" value="RNA_pol_sigma70_r4_t2"/>
</dbReference>
<evidence type="ECO:0000256" key="4">
    <source>
        <dbReference type="ARBA" id="ARBA00023163"/>
    </source>
</evidence>
<dbReference type="HOGENOM" id="CLU_047691_1_4_9"/>
<gene>
    <name evidence="7" type="ORF">VN24_16285</name>
</gene>
<evidence type="ECO:0000259" key="5">
    <source>
        <dbReference type="Pfam" id="PF04542"/>
    </source>
</evidence>
<dbReference type="GO" id="GO:0006352">
    <property type="term" value="P:DNA-templated transcription initiation"/>
    <property type="evidence" value="ECO:0007669"/>
    <property type="project" value="InterPro"/>
</dbReference>
<dbReference type="EMBL" id="CP011058">
    <property type="protein sequence ID" value="AJY77789.1"/>
    <property type="molecule type" value="Genomic_DNA"/>
</dbReference>
<keyword evidence="2" id="KW-0805">Transcription regulation</keyword>
<evidence type="ECO:0000313" key="8">
    <source>
        <dbReference type="Proteomes" id="UP000032633"/>
    </source>
</evidence>
<dbReference type="InterPro" id="IPR039425">
    <property type="entry name" value="RNA_pol_sigma-70-like"/>
</dbReference>
<dbReference type="KEGG" id="pbj:VN24_16285"/>
<dbReference type="InterPro" id="IPR013324">
    <property type="entry name" value="RNA_pol_sigma_r3/r4-like"/>
</dbReference>
<reference evidence="7 8" key="1">
    <citation type="journal article" date="2015" name="J. Biotechnol.">
        <title>Complete genome sequence of Paenibacillus beijingensis 7188(T) (=DSM 24997(T)), a novel rhizobacterium from jujube garden soil.</title>
        <authorList>
            <person name="Kwak Y."/>
            <person name="Shin J.H."/>
        </authorList>
    </citation>
    <scope>NUCLEOTIDE SEQUENCE [LARGE SCALE GENOMIC DNA]</scope>
    <source>
        <strain evidence="7 8">DSM 24997</strain>
    </source>
</reference>
<dbReference type="Pfam" id="PF08281">
    <property type="entry name" value="Sigma70_r4_2"/>
    <property type="match status" value="1"/>
</dbReference>
<dbReference type="Proteomes" id="UP000032633">
    <property type="component" value="Chromosome"/>
</dbReference>
<dbReference type="GO" id="GO:0003677">
    <property type="term" value="F:DNA binding"/>
    <property type="evidence" value="ECO:0007669"/>
    <property type="project" value="InterPro"/>
</dbReference>
<proteinExistence type="inferred from homology"/>
<sequence>MQNKFEQRGFSVPEREERELRELYAQMIQVAYKRVNNKSDVHDAVQDAWVNILSKWGTLRERGKLAAWAKAITANVACNINRRSRRGVIATEQCAEAEASRHSDVKAQLMLEISELLGALDPTSRTLLLYKFYYGFKDQEIADAMNVPIGTIKARIHRTREKLKGRMVSSEADWPM</sequence>
<comment type="similarity">
    <text evidence="1">Belongs to the sigma-70 factor family. ECF subfamily.</text>
</comment>
<dbReference type="OrthoDB" id="9785675at2"/>
<evidence type="ECO:0000256" key="3">
    <source>
        <dbReference type="ARBA" id="ARBA00023082"/>
    </source>
</evidence>
<protein>
    <submittedName>
        <fullName evidence="7">Sigma-70 family RNA polymerase sigma factor</fullName>
    </submittedName>
</protein>
<organism evidence="7 8">
    <name type="scientific">Paenibacillus beijingensis</name>
    <dbReference type="NCBI Taxonomy" id="1126833"/>
    <lineage>
        <taxon>Bacteria</taxon>
        <taxon>Bacillati</taxon>
        <taxon>Bacillota</taxon>
        <taxon>Bacilli</taxon>
        <taxon>Bacillales</taxon>
        <taxon>Paenibacillaceae</taxon>
        <taxon>Paenibacillus</taxon>
    </lineage>
</organism>
<dbReference type="InterPro" id="IPR014284">
    <property type="entry name" value="RNA_pol_sigma-70_dom"/>
</dbReference>
<dbReference type="Pfam" id="PF04542">
    <property type="entry name" value="Sigma70_r2"/>
    <property type="match status" value="1"/>
</dbReference>
<reference evidence="8" key="2">
    <citation type="submission" date="2015-03" db="EMBL/GenBank/DDBJ databases">
        <title>Genome sequence of Paenibacillus beijingensis strain DSM 24997T.</title>
        <authorList>
            <person name="Kwak Y."/>
            <person name="Shin J.-H."/>
        </authorList>
    </citation>
    <scope>NUCLEOTIDE SEQUENCE [LARGE SCALE GENOMIC DNA]</scope>
    <source>
        <strain evidence="8">DSM 24997</strain>
    </source>
</reference>
<evidence type="ECO:0000256" key="1">
    <source>
        <dbReference type="ARBA" id="ARBA00010641"/>
    </source>
</evidence>
<feature type="domain" description="RNA polymerase sigma-70 region 2" evidence="5">
    <location>
        <begin position="22"/>
        <end position="86"/>
    </location>
</feature>
<keyword evidence="8" id="KW-1185">Reference proteome</keyword>
<dbReference type="CDD" id="cd06171">
    <property type="entry name" value="Sigma70_r4"/>
    <property type="match status" value="1"/>
</dbReference>
<evidence type="ECO:0000256" key="2">
    <source>
        <dbReference type="ARBA" id="ARBA00023015"/>
    </source>
</evidence>
<feature type="domain" description="RNA polymerase sigma factor 70 region 4 type 2" evidence="6">
    <location>
        <begin position="111"/>
        <end position="163"/>
    </location>
</feature>
<keyword evidence="3" id="KW-0731">Sigma factor</keyword>
<evidence type="ECO:0000313" key="7">
    <source>
        <dbReference type="EMBL" id="AJY77789.1"/>
    </source>
</evidence>